<proteinExistence type="predicted"/>
<keyword evidence="1" id="KW-0812">Transmembrane</keyword>
<dbReference type="AlphaFoldDB" id="A0A251SVQ1"/>
<dbReference type="EMBL" id="CM007902">
    <property type="protein sequence ID" value="OTG02910.1"/>
    <property type="molecule type" value="Genomic_DNA"/>
</dbReference>
<keyword evidence="4" id="KW-1185">Reference proteome</keyword>
<dbReference type="Gramene" id="mRNA:HanXRQr2_Chr13g0607321">
    <property type="protein sequence ID" value="mRNA:HanXRQr2_Chr13g0607321"/>
    <property type="gene ID" value="HanXRQr2_Chr13g0607321"/>
</dbReference>
<evidence type="ECO:0000313" key="3">
    <source>
        <dbReference type="EMBL" id="OTG02910.1"/>
    </source>
</evidence>
<protein>
    <submittedName>
        <fullName evidence="3">Uncharacterized protein</fullName>
    </submittedName>
</protein>
<dbReference type="InParanoid" id="A0A251SVQ1"/>
<dbReference type="EMBL" id="MNCJ02000328">
    <property type="protein sequence ID" value="KAF5775015.1"/>
    <property type="molecule type" value="Genomic_DNA"/>
</dbReference>
<reference evidence="2" key="3">
    <citation type="submission" date="2020-06" db="EMBL/GenBank/DDBJ databases">
        <title>Helianthus annuus Genome sequencing and assembly Release 2.</title>
        <authorList>
            <person name="Gouzy J."/>
            <person name="Langlade N."/>
            <person name="Munos S."/>
        </authorList>
    </citation>
    <scope>NUCLEOTIDE SEQUENCE</scope>
    <source>
        <tissue evidence="2">Leaves</tissue>
    </source>
</reference>
<name>A0A251SVQ1_HELAN</name>
<evidence type="ECO:0000313" key="2">
    <source>
        <dbReference type="EMBL" id="KAF5775015.1"/>
    </source>
</evidence>
<reference evidence="2 4" key="1">
    <citation type="journal article" date="2017" name="Nature">
        <title>The sunflower genome provides insights into oil metabolism, flowering and Asterid evolution.</title>
        <authorList>
            <person name="Badouin H."/>
            <person name="Gouzy J."/>
            <person name="Grassa C.J."/>
            <person name="Murat F."/>
            <person name="Staton S.E."/>
            <person name="Cottret L."/>
            <person name="Lelandais-Briere C."/>
            <person name="Owens G.L."/>
            <person name="Carrere S."/>
            <person name="Mayjonade B."/>
            <person name="Legrand L."/>
            <person name="Gill N."/>
            <person name="Kane N.C."/>
            <person name="Bowers J.E."/>
            <person name="Hubner S."/>
            <person name="Bellec A."/>
            <person name="Berard A."/>
            <person name="Berges H."/>
            <person name="Blanchet N."/>
            <person name="Boniface M.C."/>
            <person name="Brunel D."/>
            <person name="Catrice O."/>
            <person name="Chaidir N."/>
            <person name="Claudel C."/>
            <person name="Donnadieu C."/>
            <person name="Faraut T."/>
            <person name="Fievet G."/>
            <person name="Helmstetter N."/>
            <person name="King M."/>
            <person name="Knapp S.J."/>
            <person name="Lai Z."/>
            <person name="Le Paslier M.C."/>
            <person name="Lippi Y."/>
            <person name="Lorenzon L."/>
            <person name="Mandel J.R."/>
            <person name="Marage G."/>
            <person name="Marchand G."/>
            <person name="Marquand E."/>
            <person name="Bret-Mestries E."/>
            <person name="Morien E."/>
            <person name="Nambeesan S."/>
            <person name="Nguyen T."/>
            <person name="Pegot-Espagnet P."/>
            <person name="Pouilly N."/>
            <person name="Raftis F."/>
            <person name="Sallet E."/>
            <person name="Schiex T."/>
            <person name="Thomas J."/>
            <person name="Vandecasteele C."/>
            <person name="Vares D."/>
            <person name="Vear F."/>
            <person name="Vautrin S."/>
            <person name="Crespi M."/>
            <person name="Mangin B."/>
            <person name="Burke J.M."/>
            <person name="Salse J."/>
            <person name="Munos S."/>
            <person name="Vincourt P."/>
            <person name="Rieseberg L.H."/>
            <person name="Langlade N.B."/>
        </authorList>
    </citation>
    <scope>NUCLEOTIDE SEQUENCE [LARGE SCALE GENOMIC DNA]</scope>
    <source>
        <strain evidence="4">cv. SF193</strain>
        <tissue evidence="2">Leaves</tissue>
    </source>
</reference>
<accession>A0A251SVQ1</accession>
<reference evidence="3" key="2">
    <citation type="submission" date="2017-02" db="EMBL/GenBank/DDBJ databases">
        <title>Sunflower complete genome.</title>
        <authorList>
            <person name="Langlade N."/>
            <person name="Munos S."/>
        </authorList>
    </citation>
    <scope>NUCLEOTIDE SEQUENCE [LARGE SCALE GENOMIC DNA]</scope>
    <source>
        <tissue evidence="3">Leaves</tissue>
    </source>
</reference>
<evidence type="ECO:0000313" key="4">
    <source>
        <dbReference type="Proteomes" id="UP000215914"/>
    </source>
</evidence>
<gene>
    <name evidence="3" type="ORF">HannXRQ_Chr13g0418251</name>
    <name evidence="2" type="ORF">HanXRQr2_Chr13g0607321</name>
</gene>
<keyword evidence="1" id="KW-1133">Transmembrane helix</keyword>
<evidence type="ECO:0000256" key="1">
    <source>
        <dbReference type="SAM" id="Phobius"/>
    </source>
</evidence>
<keyword evidence="1" id="KW-0472">Membrane</keyword>
<organism evidence="3 4">
    <name type="scientific">Helianthus annuus</name>
    <name type="common">Common sunflower</name>
    <dbReference type="NCBI Taxonomy" id="4232"/>
    <lineage>
        <taxon>Eukaryota</taxon>
        <taxon>Viridiplantae</taxon>
        <taxon>Streptophyta</taxon>
        <taxon>Embryophyta</taxon>
        <taxon>Tracheophyta</taxon>
        <taxon>Spermatophyta</taxon>
        <taxon>Magnoliopsida</taxon>
        <taxon>eudicotyledons</taxon>
        <taxon>Gunneridae</taxon>
        <taxon>Pentapetalae</taxon>
        <taxon>asterids</taxon>
        <taxon>campanulids</taxon>
        <taxon>Asterales</taxon>
        <taxon>Asteraceae</taxon>
        <taxon>Asteroideae</taxon>
        <taxon>Heliantheae alliance</taxon>
        <taxon>Heliantheae</taxon>
        <taxon>Helianthus</taxon>
    </lineage>
</organism>
<feature type="transmembrane region" description="Helical" evidence="1">
    <location>
        <begin position="12"/>
        <end position="29"/>
    </location>
</feature>
<dbReference type="Proteomes" id="UP000215914">
    <property type="component" value="Chromosome 13"/>
</dbReference>
<sequence length="97" mass="10785">MLNLYTRMLKLAIAYFAIFNLVLVSFIDCTRIQSIQTHEAGVLNSSSKLGSFVCRQRNNLGTKGDWCCLCDTGTIMCIYSSNDECQTACPRTCGVKN</sequence>